<dbReference type="PIRSF" id="PIRSF016578">
    <property type="entry name" value="HsaA"/>
    <property type="match status" value="1"/>
</dbReference>
<feature type="domain" description="Acyl-CoA dehydrogenase/oxidase N-terminal" evidence="4">
    <location>
        <begin position="50"/>
        <end position="118"/>
    </location>
</feature>
<evidence type="ECO:0000313" key="6">
    <source>
        <dbReference type="EMBL" id="QYD67809.1"/>
    </source>
</evidence>
<evidence type="ECO:0000259" key="5">
    <source>
        <dbReference type="Pfam" id="PF08028"/>
    </source>
</evidence>
<dbReference type="Gene3D" id="1.10.540.10">
    <property type="entry name" value="Acyl-CoA dehydrogenase/oxidase, N-terminal domain"/>
    <property type="match status" value="1"/>
</dbReference>
<feature type="region of interest" description="Disordered" evidence="3">
    <location>
        <begin position="1"/>
        <end position="33"/>
    </location>
</feature>
<dbReference type="InterPro" id="IPR009100">
    <property type="entry name" value="AcylCoA_DH/oxidase_NM_dom_sf"/>
</dbReference>
<keyword evidence="7" id="KW-1185">Reference proteome</keyword>
<proteinExistence type="inferred from homology"/>
<dbReference type="Gene3D" id="2.40.110.10">
    <property type="entry name" value="Butyryl-CoA Dehydrogenase, subunit A, domain 2"/>
    <property type="match status" value="1"/>
</dbReference>
<dbReference type="Proteomes" id="UP000826462">
    <property type="component" value="Chromosome 1"/>
</dbReference>
<accession>A0ABX8ULF5</accession>
<sequence length="429" mass="46496">MSTIDTAKRAGTAHAAYNGKSGERGPSAGDQAASGAHDVVAAAAALIPTLRSRAAETDALSKLPEATIADLEKARLFDMVRPKMYGGLQVSYETYLDTMIELARGDGSTAWTLALMTTFTWLTSVSYPQHVADEIFVPGASVRICGSIGPRRAKTRRVAGGYVIEDGLWMYNTGFYHAQWDQLGIPLVDEAGEVIGRGAALLPISDVTPVNDWDTIGLRGTGSTSVTVKDVFVPDERIAPMGRNLQDDYAATHLRDIPAYRTPVVPTLALRLVCPMVGMARAAVELLTEKIGTRGIAFTTYEKQDEAAVTHLQLGEATAKIDAAEAVLRQAIRLLELGTERRERMSVEQRARMWRDAAFASQLVWEAVDRLAGASGTAFVNRNGPMNRIWHDVRVATMHGALYADTCFEIYGRVAAGKAPNTFLLPEPM</sequence>
<dbReference type="SUPFAM" id="SSF47203">
    <property type="entry name" value="Acyl-CoA dehydrogenase C-terminal domain-like"/>
    <property type="match status" value="1"/>
</dbReference>
<dbReference type="InterPro" id="IPR037069">
    <property type="entry name" value="AcylCoA_DH/ox_N_sf"/>
</dbReference>
<gene>
    <name evidence="6" type="ORF">KZJ38_15960</name>
</gene>
<evidence type="ECO:0000313" key="7">
    <source>
        <dbReference type="Proteomes" id="UP000826462"/>
    </source>
</evidence>
<name>A0ABX8ULF5_9BURK</name>
<dbReference type="PANTHER" id="PTHR48083">
    <property type="entry name" value="MEDIUM-CHAIN SPECIFIC ACYL-COA DEHYDROGENASE, MITOCHONDRIAL-RELATED"/>
    <property type="match status" value="1"/>
</dbReference>
<feature type="domain" description="Acyl-CoA dehydrogenase C-terminal" evidence="5">
    <location>
        <begin position="273"/>
        <end position="401"/>
    </location>
</feature>
<dbReference type="InterPro" id="IPR013107">
    <property type="entry name" value="Acyl-CoA_DH_C"/>
</dbReference>
<dbReference type="PANTHER" id="PTHR48083:SF19">
    <property type="entry name" value="FLAVIN-DEPENDENT MONOOXYGENASE, OXYGENASE SUBUNIT HSAA"/>
    <property type="match status" value="1"/>
</dbReference>
<dbReference type="InterPro" id="IPR036250">
    <property type="entry name" value="AcylCo_DH-like_C"/>
</dbReference>
<dbReference type="SUPFAM" id="SSF56645">
    <property type="entry name" value="Acyl-CoA dehydrogenase NM domain-like"/>
    <property type="match status" value="1"/>
</dbReference>
<comment type="similarity">
    <text evidence="2">Belongs to the HpaH/HsaA monooxygenase family.</text>
</comment>
<keyword evidence="1" id="KW-0560">Oxidoreductase</keyword>
<dbReference type="Pfam" id="PF08028">
    <property type="entry name" value="Acyl-CoA_dh_2"/>
    <property type="match status" value="1"/>
</dbReference>
<dbReference type="RefSeq" id="WP_219797083.1">
    <property type="nucleotide sequence ID" value="NZ_CP080095.1"/>
</dbReference>
<dbReference type="InterPro" id="IPR050741">
    <property type="entry name" value="Acyl-CoA_dehydrogenase"/>
</dbReference>
<dbReference type="InterPro" id="IPR013786">
    <property type="entry name" value="AcylCoA_DH/ox_N"/>
</dbReference>
<protein>
    <submittedName>
        <fullName evidence="6">Acyl-CoA dehydrogenase</fullName>
    </submittedName>
</protein>
<evidence type="ECO:0000256" key="3">
    <source>
        <dbReference type="SAM" id="MobiDB-lite"/>
    </source>
</evidence>
<dbReference type="EMBL" id="CP080095">
    <property type="protein sequence ID" value="QYD67809.1"/>
    <property type="molecule type" value="Genomic_DNA"/>
</dbReference>
<dbReference type="Pfam" id="PF02771">
    <property type="entry name" value="Acyl-CoA_dh_N"/>
    <property type="match status" value="1"/>
</dbReference>
<dbReference type="InterPro" id="IPR046373">
    <property type="entry name" value="Acyl-CoA_Oxase/DH_mid-dom_sf"/>
</dbReference>
<dbReference type="Gene3D" id="1.20.140.10">
    <property type="entry name" value="Butyryl-CoA Dehydrogenase, subunit A, domain 3"/>
    <property type="match status" value="1"/>
</dbReference>
<evidence type="ECO:0000259" key="4">
    <source>
        <dbReference type="Pfam" id="PF02771"/>
    </source>
</evidence>
<evidence type="ECO:0000256" key="1">
    <source>
        <dbReference type="ARBA" id="ARBA00023002"/>
    </source>
</evidence>
<evidence type="ECO:0000256" key="2">
    <source>
        <dbReference type="ARBA" id="ARBA00049661"/>
    </source>
</evidence>
<organism evidence="6 7">
    <name type="scientific">Paraburkholderia edwinii</name>
    <dbReference type="NCBI Taxonomy" id="2861782"/>
    <lineage>
        <taxon>Bacteria</taxon>
        <taxon>Pseudomonadati</taxon>
        <taxon>Pseudomonadota</taxon>
        <taxon>Betaproteobacteria</taxon>
        <taxon>Burkholderiales</taxon>
        <taxon>Burkholderiaceae</taxon>
        <taxon>Paraburkholderia</taxon>
    </lineage>
</organism>
<reference evidence="6 7" key="1">
    <citation type="submission" date="2021-07" db="EMBL/GenBank/DDBJ databases">
        <title>Paraburkholderia edwinii protects Aspergillus sp. from phenazines by acting as a toxin sponge.</title>
        <authorList>
            <person name="Dahlstrom K.M."/>
            <person name="Newman D.K."/>
        </authorList>
    </citation>
    <scope>NUCLEOTIDE SEQUENCE [LARGE SCALE GENOMIC DNA]</scope>
    <source>
        <strain evidence="6 7">Pe01</strain>
    </source>
</reference>